<feature type="region of interest" description="Disordered" evidence="1">
    <location>
        <begin position="806"/>
        <end position="841"/>
    </location>
</feature>
<feature type="region of interest" description="Disordered" evidence="1">
    <location>
        <begin position="945"/>
        <end position="1117"/>
    </location>
</feature>
<dbReference type="STRING" id="1806994.A0A507C691"/>
<comment type="caution">
    <text evidence="2">The sequence shown here is derived from an EMBL/GenBank/DDBJ whole genome shotgun (WGS) entry which is preliminary data.</text>
</comment>
<organism evidence="2 3">
    <name type="scientific">Synchytrium microbalum</name>
    <dbReference type="NCBI Taxonomy" id="1806994"/>
    <lineage>
        <taxon>Eukaryota</taxon>
        <taxon>Fungi</taxon>
        <taxon>Fungi incertae sedis</taxon>
        <taxon>Chytridiomycota</taxon>
        <taxon>Chytridiomycota incertae sedis</taxon>
        <taxon>Chytridiomycetes</taxon>
        <taxon>Synchytriales</taxon>
        <taxon>Synchytriaceae</taxon>
        <taxon>Synchytrium</taxon>
    </lineage>
</organism>
<dbReference type="Proteomes" id="UP000319731">
    <property type="component" value="Unassembled WGS sequence"/>
</dbReference>
<name>A0A507C691_9FUNG</name>
<dbReference type="RefSeq" id="XP_031024461.1">
    <property type="nucleotide sequence ID" value="XM_031169558.1"/>
</dbReference>
<feature type="compositionally biased region" description="Polar residues" evidence="1">
    <location>
        <begin position="977"/>
        <end position="991"/>
    </location>
</feature>
<feature type="region of interest" description="Disordered" evidence="1">
    <location>
        <begin position="452"/>
        <end position="544"/>
    </location>
</feature>
<feature type="region of interest" description="Disordered" evidence="1">
    <location>
        <begin position="220"/>
        <end position="239"/>
    </location>
</feature>
<feature type="compositionally biased region" description="Basic and acidic residues" evidence="1">
    <location>
        <begin position="330"/>
        <end position="339"/>
    </location>
</feature>
<feature type="compositionally biased region" description="Low complexity" evidence="1">
    <location>
        <begin position="590"/>
        <end position="601"/>
    </location>
</feature>
<reference evidence="2 3" key="1">
    <citation type="journal article" date="2019" name="Sci. Rep.">
        <title>Comparative genomics of chytrid fungi reveal insights into the obligate biotrophic and pathogenic lifestyle of Synchytrium endobioticum.</title>
        <authorList>
            <person name="van de Vossenberg B.T.L.H."/>
            <person name="Warris S."/>
            <person name="Nguyen H.D.T."/>
            <person name="van Gent-Pelzer M.P.E."/>
            <person name="Joly D.L."/>
            <person name="van de Geest H.C."/>
            <person name="Bonants P.J.M."/>
            <person name="Smith D.S."/>
            <person name="Levesque C.A."/>
            <person name="van der Lee T.A.J."/>
        </authorList>
    </citation>
    <scope>NUCLEOTIDE SEQUENCE [LARGE SCALE GENOMIC DNA]</scope>
    <source>
        <strain evidence="2 3">JEL517</strain>
    </source>
</reference>
<keyword evidence="3" id="KW-1185">Reference proteome</keyword>
<sequence length="1319" mass="145643">MASGSFATIVTMQQNGVDPSRLAQRSLAAAEELLKKAIQREEITRTREASPERYTLYSRDLSPAPNQSVELPLPVSDLDKNDLKTPQHQVLQTVRPVDKRATAARELPRRNERVNDLVQWTNVSAKEIEEQIVSLEALHNRMHSLNRSFVRQQRGLMEEQGDAAQEQTLKQMKHLQALHDQQTDWQARVNQIKKMQTMYTAPQSVTAQLREVTNMEVPTQVQTAPVTSHLPTTRDDAPSDAVTVELSKKLQRVEHEFHHAMTILTALKEGLASKDAKTEALAMQANAREATSTVLSSMQDALKELGDLSQRMNWSPVDILLPSNTSNSKPGKENKKHADTATSPTNLRVLRVDRVKMLGGDFDYDAAQKVLVELRKLRRDMMLPMYNRLDIAIPVEEVIKQPTMDTLDDVLNADRVRAEVRRTIGEMENAKETWIPTVQPRLHESEIYHQAPRMQSPQPGLRPKPVQTVQVTKSVEPPPKQQQPSRKKQKQSSPPKRRAMEIEIQRVQMQTQTSPSRNGSPTRNAYPPHRPESPGIGFAAPFERAPSPLRPPNFYNVRLSNMPIFLRRTSVRPPTLGFLDNLPPPRSPTKRTPSPTKRAAPAPRPVSPPPLPIKKASKTTSTNMVAEKPTVKVFDEAVQTSAPTTMVTHSTQVTDDTSSHVEVPPPLLKAYQNTGVQSDPPLHNVGVQYDSPPVSEAVQTMSEKPSPRLPERVQSEVLLRILQKAKSIEIEPPPQIPESAFTLVLDSIINEVVDEAVVSVARQCLQEARDREDERARLEAAERYRRELLETEELLRHLREAAEDEARERKVEVETQVPPQTPPIQLEAAPDASESSGPGLSTLSTVMSEGEVLTNLYSEGEIVDRFPVGAYDGMFAAARGRDNDATSADILTQASEVASYAGVHMAKSTGALSASDGELLTQDARYEDGEFDLSSEKGIVKPEVKRVVKKSESRTSAPPPVMASSSKAGGQRVVKPRTSTPPSSKNSQWSETVIPFRPESVPTRVPISSTTSRSNSPRMSRPEPAREEPHGSPFHKSTPAKSVTPSQISQKPLLSRNSTASTSLHKTPSRQSSLTESSRHSDESSRRGSSGKDWSGEDEGNSKSSPEMSMDRSLLQASDIAKIAEKASKLEMPSWSSLSGSDKQQEDSGGKSSSHQSILDEAAEDGGEKDPSHYSLLEEAVEDGGKNSSRYSTLEEAIVNGGKNSSHYSDLEEAVDNGGKTSSHQSIREEAAVLSKQHSQLTISSDKRSSLEESIAKSVSEGLDVLSDHIASARESDSLLEPSHDELSATIDKVSRIDNLESSAKYYDVDEDEYSSDFE</sequence>
<accession>A0A507C691</accession>
<feature type="region of interest" description="Disordered" evidence="1">
    <location>
        <begin position="1129"/>
        <end position="1253"/>
    </location>
</feature>
<feature type="compositionally biased region" description="Basic and acidic residues" evidence="1">
    <location>
        <begin position="1020"/>
        <end position="1030"/>
    </location>
</feature>
<evidence type="ECO:0000313" key="2">
    <source>
        <dbReference type="EMBL" id="TPX33486.1"/>
    </source>
</evidence>
<evidence type="ECO:0000256" key="1">
    <source>
        <dbReference type="SAM" id="MobiDB-lite"/>
    </source>
</evidence>
<gene>
    <name evidence="2" type="ORF">SmJEL517_g03630</name>
</gene>
<proteinExistence type="predicted"/>
<feature type="compositionally biased region" description="Polar residues" evidence="1">
    <location>
        <begin position="1006"/>
        <end position="1018"/>
    </location>
</feature>
<feature type="region of interest" description="Disordered" evidence="1">
    <location>
        <begin position="322"/>
        <end position="342"/>
    </location>
</feature>
<feature type="compositionally biased region" description="Basic and acidic residues" evidence="1">
    <location>
        <begin position="1077"/>
        <end position="1086"/>
    </location>
</feature>
<feature type="compositionally biased region" description="Polar residues" evidence="1">
    <location>
        <begin position="507"/>
        <end position="523"/>
    </location>
</feature>
<feature type="compositionally biased region" description="Polar residues" evidence="1">
    <location>
        <begin position="220"/>
        <end position="231"/>
    </location>
</feature>
<dbReference type="OrthoDB" id="2163582at2759"/>
<feature type="region of interest" description="Disordered" evidence="1">
    <location>
        <begin position="45"/>
        <end position="71"/>
    </location>
</feature>
<dbReference type="GeneID" id="42004855"/>
<feature type="compositionally biased region" description="Pro residues" evidence="1">
    <location>
        <begin position="602"/>
        <end position="612"/>
    </location>
</feature>
<protein>
    <submittedName>
        <fullName evidence="2">Uncharacterized protein</fullName>
    </submittedName>
</protein>
<dbReference type="EMBL" id="QEAO01000020">
    <property type="protein sequence ID" value="TPX33486.1"/>
    <property type="molecule type" value="Genomic_DNA"/>
</dbReference>
<feature type="region of interest" description="Disordered" evidence="1">
    <location>
        <begin position="573"/>
        <end position="623"/>
    </location>
</feature>
<evidence type="ECO:0000313" key="3">
    <source>
        <dbReference type="Proteomes" id="UP000319731"/>
    </source>
</evidence>
<feature type="compositionally biased region" description="Polar residues" evidence="1">
    <location>
        <begin position="1039"/>
        <end position="1071"/>
    </location>
</feature>